<comment type="caution">
    <text evidence="1">The sequence shown here is derived from an EMBL/GenBank/DDBJ whole genome shotgun (WGS) entry which is preliminary data.</text>
</comment>
<dbReference type="Proteomes" id="UP000499080">
    <property type="component" value="Unassembled WGS sequence"/>
</dbReference>
<organism evidence="1 2">
    <name type="scientific">Araneus ventricosus</name>
    <name type="common">Orbweaver spider</name>
    <name type="synonym">Epeira ventricosa</name>
    <dbReference type="NCBI Taxonomy" id="182803"/>
    <lineage>
        <taxon>Eukaryota</taxon>
        <taxon>Metazoa</taxon>
        <taxon>Ecdysozoa</taxon>
        <taxon>Arthropoda</taxon>
        <taxon>Chelicerata</taxon>
        <taxon>Arachnida</taxon>
        <taxon>Araneae</taxon>
        <taxon>Araneomorphae</taxon>
        <taxon>Entelegynae</taxon>
        <taxon>Araneoidea</taxon>
        <taxon>Araneidae</taxon>
        <taxon>Araneus</taxon>
    </lineage>
</organism>
<reference evidence="1 2" key="1">
    <citation type="journal article" date="2019" name="Sci. Rep.">
        <title>Orb-weaving spider Araneus ventricosus genome elucidates the spidroin gene catalogue.</title>
        <authorList>
            <person name="Kono N."/>
            <person name="Nakamura H."/>
            <person name="Ohtoshi R."/>
            <person name="Moran D.A.P."/>
            <person name="Shinohara A."/>
            <person name="Yoshida Y."/>
            <person name="Fujiwara M."/>
            <person name="Mori M."/>
            <person name="Tomita M."/>
            <person name="Arakawa K."/>
        </authorList>
    </citation>
    <scope>NUCLEOTIDE SEQUENCE [LARGE SCALE GENOMIC DNA]</scope>
</reference>
<dbReference type="AlphaFoldDB" id="A0A4Y2E172"/>
<dbReference type="EMBL" id="BGPR01000488">
    <property type="protein sequence ID" value="GBM22893.1"/>
    <property type="molecule type" value="Genomic_DNA"/>
</dbReference>
<name>A0A4Y2E172_ARAVE</name>
<sequence>MGIEVGSTDKRIDICKKIKESPDFEKEFVRGCLEDIIQQRKAAELKAHAETTELKAQAEAIELKVQGEAEVQAPREEREFELEKIRLSNAPEIDSVGSA</sequence>
<keyword evidence="2" id="KW-1185">Reference proteome</keyword>
<accession>A0A4Y2E172</accession>
<evidence type="ECO:0000313" key="2">
    <source>
        <dbReference type="Proteomes" id="UP000499080"/>
    </source>
</evidence>
<protein>
    <submittedName>
        <fullName evidence="1">Uncharacterized protein</fullName>
    </submittedName>
</protein>
<evidence type="ECO:0000313" key="1">
    <source>
        <dbReference type="EMBL" id="GBM22893.1"/>
    </source>
</evidence>
<gene>
    <name evidence="1" type="ORF">AVEN_202153_1</name>
</gene>
<proteinExistence type="predicted"/>